<dbReference type="InParanoid" id="B4JWH4"/>
<dbReference type="PhylomeDB" id="B4JWH4"/>
<dbReference type="OMA" id="FIKSTWA"/>
<dbReference type="InterPro" id="IPR031968">
    <property type="entry name" value="VASt"/>
</dbReference>
<dbReference type="GO" id="GO:0120015">
    <property type="term" value="F:sterol transfer activity"/>
    <property type="evidence" value="ECO:0007669"/>
    <property type="project" value="TreeGrafter"/>
</dbReference>
<feature type="region of interest" description="Disordered" evidence="3">
    <location>
        <begin position="1"/>
        <end position="61"/>
    </location>
</feature>
<dbReference type="OrthoDB" id="2162691at2759"/>
<evidence type="ECO:0000313" key="5">
    <source>
        <dbReference type="EMBL" id="EDV98312.1"/>
    </source>
</evidence>
<dbReference type="EMBL" id="CH916375">
    <property type="protein sequence ID" value="EDV98312.1"/>
    <property type="molecule type" value="Genomic_DNA"/>
</dbReference>
<dbReference type="GO" id="GO:0032934">
    <property type="term" value="F:sterol binding"/>
    <property type="evidence" value="ECO:0007669"/>
    <property type="project" value="TreeGrafter"/>
</dbReference>
<dbReference type="GO" id="GO:0140268">
    <property type="term" value="C:endoplasmic reticulum-plasma membrane contact site"/>
    <property type="evidence" value="ECO:0007669"/>
    <property type="project" value="TreeGrafter"/>
</dbReference>
<dbReference type="InterPro" id="IPR051482">
    <property type="entry name" value="Cholesterol_transport"/>
</dbReference>
<dbReference type="Pfam" id="PF16016">
    <property type="entry name" value="VASt"/>
    <property type="match status" value="1"/>
</dbReference>
<evidence type="ECO:0000256" key="3">
    <source>
        <dbReference type="SAM" id="MobiDB-lite"/>
    </source>
</evidence>
<proteinExistence type="predicted"/>
<evidence type="ECO:0000259" key="4">
    <source>
        <dbReference type="PROSITE" id="PS51778"/>
    </source>
</evidence>
<keyword evidence="2" id="KW-0472">Membrane</keyword>
<feature type="compositionally biased region" description="Low complexity" evidence="3">
    <location>
        <begin position="13"/>
        <end position="31"/>
    </location>
</feature>
<evidence type="ECO:0000313" key="6">
    <source>
        <dbReference type="Proteomes" id="UP000001070"/>
    </source>
</evidence>
<evidence type="ECO:0000256" key="1">
    <source>
        <dbReference type="ARBA" id="ARBA00004370"/>
    </source>
</evidence>
<keyword evidence="6" id="KW-1185">Reference proteome</keyword>
<dbReference type="eggNOG" id="KOG1032">
    <property type="taxonomic scope" value="Eukaryota"/>
</dbReference>
<organism evidence="6">
    <name type="scientific">Drosophila grimshawi</name>
    <name type="common">Hawaiian fruit fly</name>
    <name type="synonym">Idiomyia grimshawi</name>
    <dbReference type="NCBI Taxonomy" id="7222"/>
    <lineage>
        <taxon>Eukaryota</taxon>
        <taxon>Metazoa</taxon>
        <taxon>Ecdysozoa</taxon>
        <taxon>Arthropoda</taxon>
        <taxon>Hexapoda</taxon>
        <taxon>Insecta</taxon>
        <taxon>Pterygota</taxon>
        <taxon>Neoptera</taxon>
        <taxon>Endopterygota</taxon>
        <taxon>Diptera</taxon>
        <taxon>Brachycera</taxon>
        <taxon>Muscomorpha</taxon>
        <taxon>Ephydroidea</taxon>
        <taxon>Drosophilidae</taxon>
        <taxon>Drosophila</taxon>
        <taxon>Hawaiian Drosophila</taxon>
    </lineage>
</organism>
<dbReference type="PANTHER" id="PTHR23319:SF4">
    <property type="entry name" value="GRAM DOMAIN CONTAINING 1B, ISOFORM E"/>
    <property type="match status" value="1"/>
</dbReference>
<dbReference type="GO" id="GO:0005789">
    <property type="term" value="C:endoplasmic reticulum membrane"/>
    <property type="evidence" value="ECO:0007669"/>
    <property type="project" value="TreeGrafter"/>
</dbReference>
<feature type="domain" description="VASt" evidence="4">
    <location>
        <begin position="83"/>
        <end position="256"/>
    </location>
</feature>
<dbReference type="SMR" id="B4JWH4"/>
<dbReference type="KEGG" id="dgr:6568969"/>
<protein>
    <submittedName>
        <fullName evidence="5">GH23042</fullName>
    </submittedName>
</protein>
<comment type="subcellular location">
    <subcellularLocation>
        <location evidence="1">Membrane</location>
    </subcellularLocation>
</comment>
<gene>
    <name evidence="5" type="primary">Dgri\GH23042</name>
    <name evidence="5" type="ORF">Dgri_GH23042</name>
</gene>
<name>B4JWH4_DROGR</name>
<dbReference type="PANTHER" id="PTHR23319">
    <property type="entry name" value="GRAM DOMAIN CONTAINING 1B, ISOFORM E"/>
    <property type="match status" value="1"/>
</dbReference>
<dbReference type="PROSITE" id="PS51778">
    <property type="entry name" value="VAST"/>
    <property type="match status" value="1"/>
</dbReference>
<reference evidence="5 6" key="1">
    <citation type="journal article" date="2007" name="Nature">
        <title>Evolution of genes and genomes on the Drosophila phylogeny.</title>
        <authorList>
            <consortium name="Drosophila 12 Genomes Consortium"/>
            <person name="Clark A.G."/>
            <person name="Eisen M.B."/>
            <person name="Smith D.R."/>
            <person name="Bergman C.M."/>
            <person name="Oliver B."/>
            <person name="Markow T.A."/>
            <person name="Kaufman T.C."/>
            <person name="Kellis M."/>
            <person name="Gelbart W."/>
            <person name="Iyer V.N."/>
            <person name="Pollard D.A."/>
            <person name="Sackton T.B."/>
            <person name="Larracuente A.M."/>
            <person name="Singh N.D."/>
            <person name="Abad J.P."/>
            <person name="Abt D.N."/>
            <person name="Adryan B."/>
            <person name="Aguade M."/>
            <person name="Akashi H."/>
            <person name="Anderson W.W."/>
            <person name="Aquadro C.F."/>
            <person name="Ardell D.H."/>
            <person name="Arguello R."/>
            <person name="Artieri C.G."/>
            <person name="Barbash D.A."/>
            <person name="Barker D."/>
            <person name="Barsanti P."/>
            <person name="Batterham P."/>
            <person name="Batzoglou S."/>
            <person name="Begun D."/>
            <person name="Bhutkar A."/>
            <person name="Blanco E."/>
            <person name="Bosak S.A."/>
            <person name="Bradley R.K."/>
            <person name="Brand A.D."/>
            <person name="Brent M.R."/>
            <person name="Brooks A.N."/>
            <person name="Brown R.H."/>
            <person name="Butlin R.K."/>
            <person name="Caggese C."/>
            <person name="Calvi B.R."/>
            <person name="Bernardo de Carvalho A."/>
            <person name="Caspi A."/>
            <person name="Castrezana S."/>
            <person name="Celniker S.E."/>
            <person name="Chang J.L."/>
            <person name="Chapple C."/>
            <person name="Chatterji S."/>
            <person name="Chinwalla A."/>
            <person name="Civetta A."/>
            <person name="Clifton S.W."/>
            <person name="Comeron J.M."/>
            <person name="Costello J.C."/>
            <person name="Coyne J.A."/>
            <person name="Daub J."/>
            <person name="David R.G."/>
            <person name="Delcher A.L."/>
            <person name="Delehaunty K."/>
            <person name="Do C.B."/>
            <person name="Ebling H."/>
            <person name="Edwards K."/>
            <person name="Eickbush T."/>
            <person name="Evans J.D."/>
            <person name="Filipski A."/>
            <person name="Findeiss S."/>
            <person name="Freyhult E."/>
            <person name="Fulton L."/>
            <person name="Fulton R."/>
            <person name="Garcia A.C."/>
            <person name="Gardiner A."/>
            <person name="Garfield D.A."/>
            <person name="Garvin B.E."/>
            <person name="Gibson G."/>
            <person name="Gilbert D."/>
            <person name="Gnerre S."/>
            <person name="Godfrey J."/>
            <person name="Good R."/>
            <person name="Gotea V."/>
            <person name="Gravely B."/>
            <person name="Greenberg A.J."/>
            <person name="Griffiths-Jones S."/>
            <person name="Gross S."/>
            <person name="Guigo R."/>
            <person name="Gustafson E.A."/>
            <person name="Haerty W."/>
            <person name="Hahn M.W."/>
            <person name="Halligan D.L."/>
            <person name="Halpern A.L."/>
            <person name="Halter G.M."/>
            <person name="Han M.V."/>
            <person name="Heger A."/>
            <person name="Hillier L."/>
            <person name="Hinrichs A.S."/>
            <person name="Holmes I."/>
            <person name="Hoskins R.A."/>
            <person name="Hubisz M.J."/>
            <person name="Hultmark D."/>
            <person name="Huntley M.A."/>
            <person name="Jaffe D.B."/>
            <person name="Jagadeeshan S."/>
            <person name="Jeck W.R."/>
            <person name="Johnson J."/>
            <person name="Jones C.D."/>
            <person name="Jordan W.C."/>
            <person name="Karpen G.H."/>
            <person name="Kataoka E."/>
            <person name="Keightley P.D."/>
            <person name="Kheradpour P."/>
            <person name="Kirkness E.F."/>
            <person name="Koerich L.B."/>
            <person name="Kristiansen K."/>
            <person name="Kudrna D."/>
            <person name="Kulathinal R.J."/>
            <person name="Kumar S."/>
            <person name="Kwok R."/>
            <person name="Lander E."/>
            <person name="Langley C.H."/>
            <person name="Lapoint R."/>
            <person name="Lazzaro B.P."/>
            <person name="Lee S.J."/>
            <person name="Levesque L."/>
            <person name="Li R."/>
            <person name="Lin C.F."/>
            <person name="Lin M.F."/>
            <person name="Lindblad-Toh K."/>
            <person name="Llopart A."/>
            <person name="Long M."/>
            <person name="Low L."/>
            <person name="Lozovsky E."/>
            <person name="Lu J."/>
            <person name="Luo M."/>
            <person name="Machado C.A."/>
            <person name="Makalowski W."/>
            <person name="Marzo M."/>
            <person name="Matsuda M."/>
            <person name="Matzkin L."/>
            <person name="McAllister B."/>
            <person name="McBride C.S."/>
            <person name="McKernan B."/>
            <person name="McKernan K."/>
            <person name="Mendez-Lago M."/>
            <person name="Minx P."/>
            <person name="Mollenhauer M.U."/>
            <person name="Montooth K."/>
            <person name="Mount S.M."/>
            <person name="Mu X."/>
            <person name="Myers E."/>
            <person name="Negre B."/>
            <person name="Newfeld S."/>
            <person name="Nielsen R."/>
            <person name="Noor M.A."/>
            <person name="O'Grady P."/>
            <person name="Pachter L."/>
            <person name="Papaceit M."/>
            <person name="Parisi M.J."/>
            <person name="Parisi M."/>
            <person name="Parts L."/>
            <person name="Pedersen J.S."/>
            <person name="Pesole G."/>
            <person name="Phillippy A.M."/>
            <person name="Ponting C.P."/>
            <person name="Pop M."/>
            <person name="Porcelli D."/>
            <person name="Powell J.R."/>
            <person name="Prohaska S."/>
            <person name="Pruitt K."/>
            <person name="Puig M."/>
            <person name="Quesneville H."/>
            <person name="Ram K.R."/>
            <person name="Rand D."/>
            <person name="Rasmussen M.D."/>
            <person name="Reed L.K."/>
            <person name="Reenan R."/>
            <person name="Reily A."/>
            <person name="Remington K.A."/>
            <person name="Rieger T.T."/>
            <person name="Ritchie M.G."/>
            <person name="Robin C."/>
            <person name="Rogers Y.H."/>
            <person name="Rohde C."/>
            <person name="Rozas J."/>
            <person name="Rubenfield M.J."/>
            <person name="Ruiz A."/>
            <person name="Russo S."/>
            <person name="Salzberg S.L."/>
            <person name="Sanchez-Gracia A."/>
            <person name="Saranga D.J."/>
            <person name="Sato H."/>
            <person name="Schaeffer S.W."/>
            <person name="Schatz M.C."/>
            <person name="Schlenke T."/>
            <person name="Schwartz R."/>
            <person name="Segarra C."/>
            <person name="Singh R.S."/>
            <person name="Sirot L."/>
            <person name="Sirota M."/>
            <person name="Sisneros N.B."/>
            <person name="Smith C.D."/>
            <person name="Smith T.F."/>
            <person name="Spieth J."/>
            <person name="Stage D.E."/>
            <person name="Stark A."/>
            <person name="Stephan W."/>
            <person name="Strausberg R.L."/>
            <person name="Strempel S."/>
            <person name="Sturgill D."/>
            <person name="Sutton G."/>
            <person name="Sutton G.G."/>
            <person name="Tao W."/>
            <person name="Teichmann S."/>
            <person name="Tobari Y.N."/>
            <person name="Tomimura Y."/>
            <person name="Tsolas J.M."/>
            <person name="Valente V.L."/>
            <person name="Venter E."/>
            <person name="Venter J.C."/>
            <person name="Vicario S."/>
            <person name="Vieira F.G."/>
            <person name="Vilella A.J."/>
            <person name="Villasante A."/>
            <person name="Walenz B."/>
            <person name="Wang J."/>
            <person name="Wasserman M."/>
            <person name="Watts T."/>
            <person name="Wilson D."/>
            <person name="Wilson R.K."/>
            <person name="Wing R.A."/>
            <person name="Wolfner M.F."/>
            <person name="Wong A."/>
            <person name="Wong G.K."/>
            <person name="Wu C.I."/>
            <person name="Wu G."/>
            <person name="Yamamoto D."/>
            <person name="Yang H.P."/>
            <person name="Yang S.P."/>
            <person name="Yorke J.A."/>
            <person name="Yoshida K."/>
            <person name="Zdobnov E."/>
            <person name="Zhang P."/>
            <person name="Zhang Y."/>
            <person name="Zimin A.V."/>
            <person name="Baldwin J."/>
            <person name="Abdouelleil A."/>
            <person name="Abdulkadir J."/>
            <person name="Abebe A."/>
            <person name="Abera B."/>
            <person name="Abreu J."/>
            <person name="Acer S.C."/>
            <person name="Aftuck L."/>
            <person name="Alexander A."/>
            <person name="An P."/>
            <person name="Anderson E."/>
            <person name="Anderson S."/>
            <person name="Arachi H."/>
            <person name="Azer M."/>
            <person name="Bachantsang P."/>
            <person name="Barry A."/>
            <person name="Bayul T."/>
            <person name="Berlin A."/>
            <person name="Bessette D."/>
            <person name="Bloom T."/>
            <person name="Blye J."/>
            <person name="Boguslavskiy L."/>
            <person name="Bonnet C."/>
            <person name="Boukhgalter B."/>
            <person name="Bourzgui I."/>
            <person name="Brown A."/>
            <person name="Cahill P."/>
            <person name="Channer S."/>
            <person name="Cheshatsang Y."/>
            <person name="Chuda L."/>
            <person name="Citroen M."/>
            <person name="Collymore A."/>
            <person name="Cooke P."/>
            <person name="Costello M."/>
            <person name="D'Aco K."/>
            <person name="Daza R."/>
            <person name="De Haan G."/>
            <person name="DeGray S."/>
            <person name="DeMaso C."/>
            <person name="Dhargay N."/>
            <person name="Dooley K."/>
            <person name="Dooley E."/>
            <person name="Doricent M."/>
            <person name="Dorje P."/>
            <person name="Dorjee K."/>
            <person name="Dupes A."/>
            <person name="Elong R."/>
            <person name="Falk J."/>
            <person name="Farina A."/>
            <person name="Faro S."/>
            <person name="Ferguson D."/>
            <person name="Fisher S."/>
            <person name="Foley C.D."/>
            <person name="Franke A."/>
            <person name="Friedrich D."/>
            <person name="Gadbois L."/>
            <person name="Gearin G."/>
            <person name="Gearin C.R."/>
            <person name="Giannoukos G."/>
            <person name="Goode T."/>
            <person name="Graham J."/>
            <person name="Grandbois E."/>
            <person name="Grewal S."/>
            <person name="Gyaltsen K."/>
            <person name="Hafez N."/>
            <person name="Hagos B."/>
            <person name="Hall J."/>
            <person name="Henson C."/>
            <person name="Hollinger A."/>
            <person name="Honan T."/>
            <person name="Huard M.D."/>
            <person name="Hughes L."/>
            <person name="Hurhula B."/>
            <person name="Husby M.E."/>
            <person name="Kamat A."/>
            <person name="Kanga B."/>
            <person name="Kashin S."/>
            <person name="Khazanovich D."/>
            <person name="Kisner P."/>
            <person name="Lance K."/>
            <person name="Lara M."/>
            <person name="Lee W."/>
            <person name="Lennon N."/>
            <person name="Letendre F."/>
            <person name="LeVine R."/>
            <person name="Lipovsky A."/>
            <person name="Liu X."/>
            <person name="Liu J."/>
            <person name="Liu S."/>
            <person name="Lokyitsang T."/>
            <person name="Lokyitsang Y."/>
            <person name="Lubonja R."/>
            <person name="Lui A."/>
            <person name="MacDonald P."/>
            <person name="Magnisalis V."/>
            <person name="Maru K."/>
            <person name="Matthews C."/>
            <person name="McCusker W."/>
            <person name="McDonough S."/>
            <person name="Mehta T."/>
            <person name="Meldrim J."/>
            <person name="Meneus L."/>
            <person name="Mihai O."/>
            <person name="Mihalev A."/>
            <person name="Mihova T."/>
            <person name="Mittelman R."/>
            <person name="Mlenga V."/>
            <person name="Montmayeur A."/>
            <person name="Mulrain L."/>
            <person name="Navidi A."/>
            <person name="Naylor J."/>
            <person name="Negash T."/>
            <person name="Nguyen T."/>
            <person name="Nguyen N."/>
            <person name="Nicol R."/>
            <person name="Norbu C."/>
            <person name="Norbu N."/>
            <person name="Novod N."/>
            <person name="O'Neill B."/>
            <person name="Osman S."/>
            <person name="Markiewicz E."/>
            <person name="Oyono O.L."/>
            <person name="Patti C."/>
            <person name="Phunkhang P."/>
            <person name="Pierre F."/>
            <person name="Priest M."/>
            <person name="Raghuraman S."/>
            <person name="Rege F."/>
            <person name="Reyes R."/>
            <person name="Rise C."/>
            <person name="Rogov P."/>
            <person name="Ross K."/>
            <person name="Ryan E."/>
            <person name="Settipalli S."/>
            <person name="Shea T."/>
            <person name="Sherpa N."/>
            <person name="Shi L."/>
            <person name="Shih D."/>
            <person name="Sparrow T."/>
            <person name="Spaulding J."/>
            <person name="Stalker J."/>
            <person name="Stange-Thomann N."/>
            <person name="Stavropoulos S."/>
            <person name="Stone C."/>
            <person name="Strader C."/>
            <person name="Tesfaye S."/>
            <person name="Thomson T."/>
            <person name="Thoulutsang Y."/>
            <person name="Thoulutsang D."/>
            <person name="Topham K."/>
            <person name="Topping I."/>
            <person name="Tsamla T."/>
            <person name="Vassiliev H."/>
            <person name="Vo A."/>
            <person name="Wangchuk T."/>
            <person name="Wangdi T."/>
            <person name="Weiand M."/>
            <person name="Wilkinson J."/>
            <person name="Wilson A."/>
            <person name="Yadav S."/>
            <person name="Young G."/>
            <person name="Yu Q."/>
            <person name="Zembek L."/>
            <person name="Zhong D."/>
            <person name="Zimmer A."/>
            <person name="Zwirko Z."/>
            <person name="Jaffe D.B."/>
            <person name="Alvarez P."/>
            <person name="Brockman W."/>
            <person name="Butler J."/>
            <person name="Chin C."/>
            <person name="Gnerre S."/>
            <person name="Grabherr M."/>
            <person name="Kleber M."/>
            <person name="Mauceli E."/>
            <person name="MacCallum I."/>
        </authorList>
    </citation>
    <scope>NUCLEOTIDE SEQUENCE [LARGE SCALE GENOMIC DNA]</scope>
    <source>
        <strain evidence="6">Tucson 15287-2541.00</strain>
    </source>
</reference>
<dbReference type="GO" id="GO:0032366">
    <property type="term" value="P:intracellular sterol transport"/>
    <property type="evidence" value="ECO:0007669"/>
    <property type="project" value="TreeGrafter"/>
</dbReference>
<dbReference type="HOGENOM" id="CLU_072418_1_0_1"/>
<sequence>MRPESIDFNNPERSTIPTRRSRTRQTQQAITYGKRKTTRGTTHLVSQQRKKSMKATQAPQTNQVEMIRDLAVGTSHQCDGQHDGRIFIKTNLRFDVDALFELLFSPAGSTFLRKFHAGRSSTDLCFGKWNCNVAGQQERQVSMIVALQANVGPKSARIVERQTIRQCSAKGEIYSIDVESLNQGIPYADVFTILMHYCLKRSPGNTTDILVVGDINFVKSTWAIVKTFILKHSLEGMAEYFYSLHQQLLKEAETMNRR</sequence>
<evidence type="ECO:0000256" key="2">
    <source>
        <dbReference type="ARBA" id="ARBA00023136"/>
    </source>
</evidence>
<dbReference type="AlphaFoldDB" id="B4JWH4"/>
<accession>B4JWH4</accession>
<dbReference type="Proteomes" id="UP000001070">
    <property type="component" value="Unassembled WGS sequence"/>
</dbReference>
<dbReference type="GO" id="GO:0005886">
    <property type="term" value="C:plasma membrane"/>
    <property type="evidence" value="ECO:0007669"/>
    <property type="project" value="TreeGrafter"/>
</dbReference>